<sequence>MRILISNQSKEPIYEQIKNQIKEKILNDELTEGDALPSMRKLAKDLRISLITTKRAYVELENEGFITSFVGKGSFVASQNMELLREKRLNQIEEQLAQIIEESKRANLSLGELKELLEMLYEEDK</sequence>
<evidence type="ECO:0000313" key="5">
    <source>
        <dbReference type="EMBL" id="AXF56543.1"/>
    </source>
</evidence>
<evidence type="ECO:0000313" key="6">
    <source>
        <dbReference type="Proteomes" id="UP000252100"/>
    </source>
</evidence>
<accession>A0A345C012</accession>
<dbReference type="GO" id="GO:0003677">
    <property type="term" value="F:DNA binding"/>
    <property type="evidence" value="ECO:0007669"/>
    <property type="project" value="UniProtKB-KW"/>
</dbReference>
<dbReference type="Proteomes" id="UP000252100">
    <property type="component" value="Chromosome"/>
</dbReference>
<dbReference type="PANTHER" id="PTHR38445:SF7">
    <property type="entry name" value="GNTR-FAMILY TRANSCRIPTIONAL REGULATOR"/>
    <property type="match status" value="1"/>
</dbReference>
<dbReference type="Pfam" id="PF00392">
    <property type="entry name" value="GntR"/>
    <property type="match status" value="1"/>
</dbReference>
<dbReference type="PROSITE" id="PS50949">
    <property type="entry name" value="HTH_GNTR"/>
    <property type="match status" value="1"/>
</dbReference>
<dbReference type="KEGG" id="rue:DT065_11255"/>
<dbReference type="AlphaFoldDB" id="A0A345C012"/>
<proteinExistence type="predicted"/>
<evidence type="ECO:0000256" key="2">
    <source>
        <dbReference type="ARBA" id="ARBA00023125"/>
    </source>
</evidence>
<organism evidence="5 6">
    <name type="scientific">Salicibibacter kimchii</name>
    <dbReference type="NCBI Taxonomy" id="2099786"/>
    <lineage>
        <taxon>Bacteria</taxon>
        <taxon>Bacillati</taxon>
        <taxon>Bacillota</taxon>
        <taxon>Bacilli</taxon>
        <taxon>Bacillales</taxon>
        <taxon>Bacillaceae</taxon>
        <taxon>Salicibibacter</taxon>
    </lineage>
</organism>
<keyword evidence="3" id="KW-0804">Transcription</keyword>
<evidence type="ECO:0000256" key="3">
    <source>
        <dbReference type="ARBA" id="ARBA00023163"/>
    </source>
</evidence>
<name>A0A345C012_9BACI</name>
<feature type="domain" description="HTH gntR-type" evidence="4">
    <location>
        <begin position="11"/>
        <end position="79"/>
    </location>
</feature>
<dbReference type="EMBL" id="CP031092">
    <property type="protein sequence ID" value="AXF56543.1"/>
    <property type="molecule type" value="Genomic_DNA"/>
</dbReference>
<dbReference type="InterPro" id="IPR000524">
    <property type="entry name" value="Tscrpt_reg_HTH_GntR"/>
</dbReference>
<reference evidence="5 6" key="1">
    <citation type="journal article" date="2018" name="J. Microbiol.">
        <title>Salicibibacter kimchii gen. nov., sp. nov., a moderately halophilic and alkalitolerant bacterium in the family Bacillaceae, isolated from kimchi.</title>
        <authorList>
            <person name="Jang J.Y."/>
            <person name="Oh Y.J."/>
            <person name="Lim S.K."/>
            <person name="Park H.K."/>
            <person name="Lee C."/>
            <person name="Kim J.Y."/>
            <person name="Lee M.A."/>
            <person name="Choi H.J."/>
        </authorList>
    </citation>
    <scope>NUCLEOTIDE SEQUENCE [LARGE SCALE GENOMIC DNA]</scope>
    <source>
        <strain evidence="5 6">NKC1-1</strain>
    </source>
</reference>
<dbReference type="SMART" id="SM00345">
    <property type="entry name" value="HTH_GNTR"/>
    <property type="match status" value="1"/>
</dbReference>
<evidence type="ECO:0000256" key="1">
    <source>
        <dbReference type="ARBA" id="ARBA00023015"/>
    </source>
</evidence>
<keyword evidence="6" id="KW-1185">Reference proteome</keyword>
<dbReference type="InterPro" id="IPR036388">
    <property type="entry name" value="WH-like_DNA-bd_sf"/>
</dbReference>
<dbReference type="PANTHER" id="PTHR38445">
    <property type="entry name" value="HTH-TYPE TRANSCRIPTIONAL REPRESSOR YTRA"/>
    <property type="match status" value="1"/>
</dbReference>
<evidence type="ECO:0000259" key="4">
    <source>
        <dbReference type="PROSITE" id="PS50949"/>
    </source>
</evidence>
<gene>
    <name evidence="5" type="ORF">DT065_11255</name>
</gene>
<dbReference type="RefSeq" id="WP_114373418.1">
    <property type="nucleotide sequence ID" value="NZ_CP031092.1"/>
</dbReference>
<dbReference type="GO" id="GO:0003700">
    <property type="term" value="F:DNA-binding transcription factor activity"/>
    <property type="evidence" value="ECO:0007669"/>
    <property type="project" value="InterPro"/>
</dbReference>
<protein>
    <submittedName>
        <fullName evidence="5">GntR family transcriptional regulator</fullName>
    </submittedName>
</protein>
<dbReference type="OrthoDB" id="9801546at2"/>
<dbReference type="CDD" id="cd07377">
    <property type="entry name" value="WHTH_GntR"/>
    <property type="match status" value="1"/>
</dbReference>
<dbReference type="Gene3D" id="1.10.10.10">
    <property type="entry name" value="Winged helix-like DNA-binding domain superfamily/Winged helix DNA-binding domain"/>
    <property type="match status" value="1"/>
</dbReference>
<keyword evidence="1" id="KW-0805">Transcription regulation</keyword>
<dbReference type="InterPro" id="IPR036390">
    <property type="entry name" value="WH_DNA-bd_sf"/>
</dbReference>
<dbReference type="SUPFAM" id="SSF46785">
    <property type="entry name" value="Winged helix' DNA-binding domain"/>
    <property type="match status" value="1"/>
</dbReference>
<keyword evidence="2" id="KW-0238">DNA-binding</keyword>